<keyword evidence="2" id="KW-1185">Reference proteome</keyword>
<dbReference type="EMBL" id="MU003946">
    <property type="protein sequence ID" value="KAF2715867.1"/>
    <property type="molecule type" value="Genomic_DNA"/>
</dbReference>
<sequence>MGLNKWCTCNDGLTRQSATVLGNTEPCPSYAPVVNPTSTSSYTYTSNLYVMECQYSKSDGSYTTNGVTSPYFTCLGSTKTLSYPPTMSVMMSTGSGVLVGGLTGTALHTSVSNALVSACTGTTWPVTGCSSSVAVATDISYVTSENPDGETNESTGTLSLTFGDGIKIESADLLDKLANATGAAAAQYIAGQDSTACKNMKILRENMGRGGGAYIPAGDLDVCSVPQSIILQWNNGTLVAPGFVNDEVWVSFEFADDQSHKSVNWLDVVEDVCEAAMGAEDFLVFLAGIFCPEALPVIADIAEIVNTVCEATISNEDD</sequence>
<dbReference type="Proteomes" id="UP000799441">
    <property type="component" value="Unassembled WGS sequence"/>
</dbReference>
<proteinExistence type="predicted"/>
<dbReference type="AlphaFoldDB" id="A0A9P4Q0J6"/>
<reference evidence="1" key="1">
    <citation type="journal article" date="2020" name="Stud. Mycol.">
        <title>101 Dothideomycetes genomes: a test case for predicting lifestyles and emergence of pathogens.</title>
        <authorList>
            <person name="Haridas S."/>
            <person name="Albert R."/>
            <person name="Binder M."/>
            <person name="Bloem J."/>
            <person name="Labutti K."/>
            <person name="Salamov A."/>
            <person name="Andreopoulos B."/>
            <person name="Baker S."/>
            <person name="Barry K."/>
            <person name="Bills G."/>
            <person name="Bluhm B."/>
            <person name="Cannon C."/>
            <person name="Castanera R."/>
            <person name="Culley D."/>
            <person name="Daum C."/>
            <person name="Ezra D."/>
            <person name="Gonzalez J."/>
            <person name="Henrissat B."/>
            <person name="Kuo A."/>
            <person name="Liang C."/>
            <person name="Lipzen A."/>
            <person name="Lutzoni F."/>
            <person name="Magnuson J."/>
            <person name="Mondo S."/>
            <person name="Nolan M."/>
            <person name="Ohm R."/>
            <person name="Pangilinan J."/>
            <person name="Park H.-J."/>
            <person name="Ramirez L."/>
            <person name="Alfaro M."/>
            <person name="Sun H."/>
            <person name="Tritt A."/>
            <person name="Yoshinaga Y."/>
            <person name="Zwiers L.-H."/>
            <person name="Turgeon B."/>
            <person name="Goodwin S."/>
            <person name="Spatafora J."/>
            <person name="Crous P."/>
            <person name="Grigoriev I."/>
        </authorList>
    </citation>
    <scope>NUCLEOTIDE SEQUENCE</scope>
    <source>
        <strain evidence="1">CBS 116435</strain>
    </source>
</reference>
<name>A0A9P4Q0J6_9PEZI</name>
<organism evidence="1 2">
    <name type="scientific">Polychaeton citri CBS 116435</name>
    <dbReference type="NCBI Taxonomy" id="1314669"/>
    <lineage>
        <taxon>Eukaryota</taxon>
        <taxon>Fungi</taxon>
        <taxon>Dikarya</taxon>
        <taxon>Ascomycota</taxon>
        <taxon>Pezizomycotina</taxon>
        <taxon>Dothideomycetes</taxon>
        <taxon>Dothideomycetidae</taxon>
        <taxon>Capnodiales</taxon>
        <taxon>Capnodiaceae</taxon>
        <taxon>Polychaeton</taxon>
    </lineage>
</organism>
<comment type="caution">
    <text evidence="1">The sequence shown here is derived from an EMBL/GenBank/DDBJ whole genome shotgun (WGS) entry which is preliminary data.</text>
</comment>
<accession>A0A9P4Q0J6</accession>
<evidence type="ECO:0000313" key="2">
    <source>
        <dbReference type="Proteomes" id="UP000799441"/>
    </source>
</evidence>
<protein>
    <submittedName>
        <fullName evidence="1">Uncharacterized protein</fullName>
    </submittedName>
</protein>
<dbReference type="OrthoDB" id="10682472at2759"/>
<evidence type="ECO:0000313" key="1">
    <source>
        <dbReference type="EMBL" id="KAF2715867.1"/>
    </source>
</evidence>
<gene>
    <name evidence="1" type="ORF">K431DRAFT_299128</name>
</gene>